<dbReference type="PANTHER" id="PTHR43140:SF1">
    <property type="entry name" value="TYPE I RESTRICTION ENZYME ECOKI SPECIFICITY SUBUNIT"/>
    <property type="match status" value="1"/>
</dbReference>
<feature type="domain" description="Type I restriction modification DNA specificity" evidence="4">
    <location>
        <begin position="22"/>
        <end position="190"/>
    </location>
</feature>
<dbReference type="PANTHER" id="PTHR43140">
    <property type="entry name" value="TYPE-1 RESTRICTION ENZYME ECOKI SPECIFICITY PROTEIN"/>
    <property type="match status" value="1"/>
</dbReference>
<dbReference type="AlphaFoldDB" id="A0A7D5D5I1"/>
<keyword evidence="5" id="KW-0540">Nuclease</keyword>
<dbReference type="Pfam" id="PF01420">
    <property type="entry name" value="Methylase_S"/>
    <property type="match status" value="1"/>
</dbReference>
<dbReference type="InterPro" id="IPR051212">
    <property type="entry name" value="Type-I_RE_S_subunit"/>
</dbReference>
<keyword evidence="5" id="KW-0255">Endonuclease</keyword>
<organism evidence="5 6">
    <name type="scientific">Pseudomonas eucalypticola</name>
    <dbReference type="NCBI Taxonomy" id="2599595"/>
    <lineage>
        <taxon>Bacteria</taxon>
        <taxon>Pseudomonadati</taxon>
        <taxon>Pseudomonadota</taxon>
        <taxon>Gammaproteobacteria</taxon>
        <taxon>Pseudomonadales</taxon>
        <taxon>Pseudomonadaceae</taxon>
        <taxon>Pseudomonas</taxon>
    </lineage>
</organism>
<dbReference type="GO" id="GO:0004519">
    <property type="term" value="F:endonuclease activity"/>
    <property type="evidence" value="ECO:0007669"/>
    <property type="project" value="UniProtKB-KW"/>
</dbReference>
<dbReference type="EMBL" id="CP056030">
    <property type="protein sequence ID" value="QKZ02935.1"/>
    <property type="molecule type" value="Genomic_DNA"/>
</dbReference>
<keyword evidence="6" id="KW-1185">Reference proteome</keyword>
<keyword evidence="2" id="KW-0680">Restriction system</keyword>
<evidence type="ECO:0000313" key="5">
    <source>
        <dbReference type="EMBL" id="QKZ02935.1"/>
    </source>
</evidence>
<dbReference type="SUPFAM" id="SSF116734">
    <property type="entry name" value="DNA methylase specificity domain"/>
    <property type="match status" value="2"/>
</dbReference>
<evidence type="ECO:0000256" key="2">
    <source>
        <dbReference type="ARBA" id="ARBA00022747"/>
    </source>
</evidence>
<dbReference type="Gene3D" id="3.90.220.20">
    <property type="entry name" value="DNA methylase specificity domains"/>
    <property type="match status" value="2"/>
</dbReference>
<evidence type="ECO:0000313" key="6">
    <source>
        <dbReference type="Proteomes" id="UP000509568"/>
    </source>
</evidence>
<dbReference type="CDD" id="cd17261">
    <property type="entry name" value="RMtype1_S_EcoKI-TRD2-CR2_like"/>
    <property type="match status" value="1"/>
</dbReference>
<dbReference type="Proteomes" id="UP000509568">
    <property type="component" value="Chromosome"/>
</dbReference>
<dbReference type="InterPro" id="IPR044946">
    <property type="entry name" value="Restrct_endonuc_typeI_TRD_sf"/>
</dbReference>
<name>A0A7D5D5I1_9PSED</name>
<reference evidence="5 6" key="1">
    <citation type="submission" date="2020-06" db="EMBL/GenBank/DDBJ databases">
        <title>Pseudomonas eucalypticola sp. nov., an endophyte of Eucalyptus dunnii leaves with biocontrol ability of eucalyptus leaf blight.</title>
        <authorList>
            <person name="Liu Y."/>
            <person name="Song Z."/>
            <person name="Zeng H."/>
            <person name="Lu M."/>
            <person name="Wang X."/>
            <person name="Lian X."/>
            <person name="Zhang Q."/>
        </authorList>
    </citation>
    <scope>NUCLEOTIDE SEQUENCE [LARGE SCALE GENOMIC DNA]</scope>
    <source>
        <strain evidence="5 6">NP-1</strain>
    </source>
</reference>
<evidence type="ECO:0000259" key="4">
    <source>
        <dbReference type="Pfam" id="PF01420"/>
    </source>
</evidence>
<comment type="similarity">
    <text evidence="1">Belongs to the type-I restriction system S methylase family.</text>
</comment>
<dbReference type="InterPro" id="IPR000055">
    <property type="entry name" value="Restrct_endonuc_typeI_TRD"/>
</dbReference>
<evidence type="ECO:0000256" key="1">
    <source>
        <dbReference type="ARBA" id="ARBA00010923"/>
    </source>
</evidence>
<dbReference type="REBASE" id="406048">
    <property type="entry name" value="S1.PaeNP1ORF3610P"/>
</dbReference>
<keyword evidence="3" id="KW-0238">DNA-binding</keyword>
<dbReference type="GO" id="GO:0009307">
    <property type="term" value="P:DNA restriction-modification system"/>
    <property type="evidence" value="ECO:0007669"/>
    <property type="project" value="UniProtKB-KW"/>
</dbReference>
<dbReference type="Gene3D" id="1.10.287.1120">
    <property type="entry name" value="Bipartite methylase S protein"/>
    <property type="match status" value="1"/>
</dbReference>
<dbReference type="CDD" id="cd17254">
    <property type="entry name" value="RMtype1_S_FclI-TRD1-CR1_like"/>
    <property type="match status" value="1"/>
</dbReference>
<protein>
    <submittedName>
        <fullName evidence="5">Restriction endonuclease subunit S</fullName>
    </submittedName>
</protein>
<dbReference type="GO" id="GO:0003677">
    <property type="term" value="F:DNA binding"/>
    <property type="evidence" value="ECO:0007669"/>
    <property type="project" value="UniProtKB-KW"/>
</dbReference>
<gene>
    <name evidence="5" type="ORF">HWQ56_03615</name>
</gene>
<proteinExistence type="inferred from homology"/>
<accession>A0A7D5D5I1</accession>
<sequence length="439" mass="49192">MSHYKPYLAYKGSGVEWLGRVPEHWEITPLKYEAEFVNGAAFKPEQWSEIGTPIIRIENLNGSLNFNCFDREMDARYHVEQGDLLFGWSGNRGTSFGPFIWPHAGRHYLNQHIFRICNFKFDKAWFYWSLKAVTAHVEDQAHGIIGMVHITKGDLGGIKIAIPTLAEQQAISAHLDRETARIDALIEKKTRFIELLREKCQALITHAVTKGLDPNVRMKDSGVEWLGVVPESWKMLPLKRLISSIGQGWSPECEARVPEEGEWGVVKVGCVNGGVFRPEESKALPTEMEPRPELSLRAGDVLISRANTRELVGSCAVVPHDYPYLLLCDKLYRVGCGEHVMPNFLAALVTVYGRRAVEIEATGASSSMVNIAQSVILDLLVAVPDADEQVEIISRVSAATTRIEHLREKTERSIKLLKERRSALITAAVTGQIDLRETV</sequence>
<dbReference type="KEGG" id="pez:HWQ56_03615"/>
<evidence type="ECO:0000256" key="3">
    <source>
        <dbReference type="ARBA" id="ARBA00023125"/>
    </source>
</evidence>
<dbReference type="RefSeq" id="WP_176569806.1">
    <property type="nucleotide sequence ID" value="NZ_CP056030.1"/>
</dbReference>
<keyword evidence="5" id="KW-0378">Hydrolase</keyword>